<feature type="domain" description="SpaA-like prealbumin fold" evidence="10">
    <location>
        <begin position="507"/>
        <end position="595"/>
    </location>
</feature>
<keyword evidence="3" id="KW-0134">Cell wall</keyword>
<evidence type="ECO:0000313" key="13">
    <source>
        <dbReference type="Proteomes" id="UP000036106"/>
    </source>
</evidence>
<dbReference type="PANTHER" id="PTHR36108:SF13">
    <property type="entry name" value="COLOSSIN-B-RELATED"/>
    <property type="match status" value="1"/>
</dbReference>
<evidence type="ECO:0000256" key="3">
    <source>
        <dbReference type="ARBA" id="ARBA00022512"/>
    </source>
</evidence>
<protein>
    <recommendedName>
        <fullName evidence="14">Gram-positive cocci surface proteins LPxTG domain-containing protein</fullName>
    </recommendedName>
</protein>
<dbReference type="InterPro" id="IPR008966">
    <property type="entry name" value="Adhesion_dom_sf"/>
</dbReference>
<feature type="domain" description="SpaA-like prealbumin fold" evidence="10">
    <location>
        <begin position="311"/>
        <end position="398"/>
    </location>
</feature>
<keyword evidence="8" id="KW-1133">Transmembrane helix</keyword>
<dbReference type="GO" id="GO:0007155">
    <property type="term" value="P:cell adhesion"/>
    <property type="evidence" value="ECO:0007669"/>
    <property type="project" value="InterPro"/>
</dbReference>
<dbReference type="RefSeq" id="WP_048704304.1">
    <property type="nucleotide sequence ID" value="NZ_CP012034.1"/>
</dbReference>
<dbReference type="Gene3D" id="2.60.40.10">
    <property type="entry name" value="Immunoglobulins"/>
    <property type="match status" value="3"/>
</dbReference>
<feature type="domain" description="Gram-positive cocci surface proteins LPxTG" evidence="9">
    <location>
        <begin position="656"/>
        <end position="695"/>
    </location>
</feature>
<dbReference type="SUPFAM" id="SSF49478">
    <property type="entry name" value="Cna protein B-type domain"/>
    <property type="match status" value="2"/>
</dbReference>
<keyword evidence="8" id="KW-0812">Transmembrane</keyword>
<gene>
    <name evidence="12" type="ORF">ABM34_06210</name>
</gene>
<feature type="domain" description="SDR-like Ig" evidence="11">
    <location>
        <begin position="63"/>
        <end position="147"/>
    </location>
</feature>
<sequence length="696" mass="74348">MKYRISSIMLSVVAVVLAIFTWTTFNSQTSQAAKIPMSGTSGEDALITDANGESVNPNGPLYTWDHYTVSYNWQIPDGVHVNIGDTAEFELPEGLATLVDRNIPIYNEQNEQIAVFTIKAGESTGTMTATAQFDSNIENRKGTLTLHAKGISNPITSVDPKDWVMNKVGWISGRDPNNDNAPTEFTWNIAFNPDESSLTNVQVIDTLSPGQSYVPYSAYCPTGSYEGGKFIPDGGLLTPKVTVDGQKITFDFGDVDKAVNMQYVVKVDDPNAVPAKWTNNAQMVVAGVVTKEVGSAITWSGQGTGTGTAVGSVKLTKVDSEDNAILVPGATYDLLDATGDVIQSGLVTDSMGAINLSRLHSGDYSFVETSSPEGYTENLDPIPFKIYPGSTTQVQVTAQDTREVEDEDSTGSLMLIKEDAETKAPLPGAVYTLLDASGKTVTEDVTTDANGKIFLPDLESGSYTLVEKTAPEGYELDTTPIKIDITPGEVTKFTATDKVAIVDPGTGTLNLVKVDSDKDTTTLPGAVYTLKDSEGTVVKDDLTTDEKGIIDLQDLAPGTYTLVEKIAPEGYELDTTPITVTITANEATNVTAKDKAEVTPPVTEPEPTPEPQPEPGPEPGVTEPVKPGEPGTGGILEPTYPSTSMPGSTIKESLKTPSKGKYPQTGNTENTIATIIGIILAGFIVFMMYFRKHRKV</sequence>
<evidence type="ECO:0000256" key="6">
    <source>
        <dbReference type="ARBA" id="ARBA00023088"/>
    </source>
</evidence>
<feature type="transmembrane region" description="Helical" evidence="8">
    <location>
        <begin position="671"/>
        <end position="690"/>
    </location>
</feature>
<evidence type="ECO:0000256" key="5">
    <source>
        <dbReference type="ARBA" id="ARBA00022729"/>
    </source>
</evidence>
<dbReference type="Proteomes" id="UP000036106">
    <property type="component" value="Chromosome"/>
</dbReference>
<evidence type="ECO:0000256" key="8">
    <source>
        <dbReference type="SAM" id="Phobius"/>
    </source>
</evidence>
<dbReference type="KEGG" id="lgn:ABM34_06210"/>
<dbReference type="OrthoDB" id="2216808at2"/>
<keyword evidence="4" id="KW-0964">Secreted</keyword>
<dbReference type="InterPro" id="IPR013783">
    <property type="entry name" value="Ig-like_fold"/>
</dbReference>
<keyword evidence="5" id="KW-0732">Signal</keyword>
<dbReference type="AlphaFoldDB" id="A0A0H4QKE6"/>
<dbReference type="Pfam" id="PF00746">
    <property type="entry name" value="Gram_pos_anchor"/>
    <property type="match status" value="1"/>
</dbReference>
<dbReference type="PANTHER" id="PTHR36108">
    <property type="entry name" value="COLOSSIN-B-RELATED"/>
    <property type="match status" value="1"/>
</dbReference>
<evidence type="ECO:0000256" key="2">
    <source>
        <dbReference type="ARBA" id="ARBA00007257"/>
    </source>
</evidence>
<comment type="subcellular location">
    <subcellularLocation>
        <location evidence="1">Secreted</location>
        <location evidence="1">Cell wall</location>
        <topology evidence="1">Peptidoglycan-anchor</topology>
    </subcellularLocation>
</comment>
<keyword evidence="13" id="KW-1185">Reference proteome</keyword>
<feature type="compositionally biased region" description="Polar residues" evidence="7">
    <location>
        <begin position="640"/>
        <end position="651"/>
    </location>
</feature>
<dbReference type="InterPro" id="IPR019931">
    <property type="entry name" value="LPXTG_anchor"/>
</dbReference>
<dbReference type="InterPro" id="IPR041171">
    <property type="entry name" value="SDR_Ig"/>
</dbReference>
<feature type="region of interest" description="Disordered" evidence="7">
    <location>
        <begin position="589"/>
        <end position="667"/>
    </location>
</feature>
<dbReference type="Pfam" id="PF17961">
    <property type="entry name" value="Big_8"/>
    <property type="match status" value="1"/>
</dbReference>
<reference evidence="13" key="1">
    <citation type="submission" date="2015-07" db="EMBL/GenBank/DDBJ databases">
        <title>Lactobacillus ginsenosidimutans/EMML 3141/ whole genome sequencing.</title>
        <authorList>
            <person name="Kim M.K."/>
            <person name="Im W.-T."/>
            <person name="Srinivasan S."/>
            <person name="Lee J.-J."/>
        </authorList>
    </citation>
    <scope>NUCLEOTIDE SEQUENCE [LARGE SCALE GENOMIC DNA]</scope>
    <source>
        <strain evidence="13">EMML 3041</strain>
    </source>
</reference>
<comment type="similarity">
    <text evidence="2">Belongs to the serine-aspartate repeat-containing protein (SDr) family.</text>
</comment>
<evidence type="ECO:0000256" key="4">
    <source>
        <dbReference type="ARBA" id="ARBA00022525"/>
    </source>
</evidence>
<feature type="compositionally biased region" description="Low complexity" evidence="7">
    <location>
        <begin position="619"/>
        <end position="629"/>
    </location>
</feature>
<evidence type="ECO:0008006" key="14">
    <source>
        <dbReference type="Google" id="ProtNLM"/>
    </source>
</evidence>
<keyword evidence="6" id="KW-0572">Peptidoglycan-anchor</keyword>
<dbReference type="InterPro" id="IPR041033">
    <property type="entry name" value="SpaA_PFL_dom_1"/>
</dbReference>
<feature type="compositionally biased region" description="Pro residues" evidence="7">
    <location>
        <begin position="602"/>
        <end position="618"/>
    </location>
</feature>
<feature type="domain" description="SpaA-like prealbumin fold" evidence="10">
    <location>
        <begin position="411"/>
        <end position="498"/>
    </location>
</feature>
<dbReference type="STRING" id="1007676.ABM34_06210"/>
<evidence type="ECO:0000259" key="11">
    <source>
        <dbReference type="Pfam" id="PF17961"/>
    </source>
</evidence>
<accession>A0A0H4QKE6</accession>
<proteinExistence type="inferred from homology"/>
<name>A0A0H4QKE6_9LACO</name>
<dbReference type="Pfam" id="PF17802">
    <property type="entry name" value="SpaA"/>
    <property type="match status" value="3"/>
</dbReference>
<evidence type="ECO:0000313" key="12">
    <source>
        <dbReference type="EMBL" id="AKP67168.1"/>
    </source>
</evidence>
<dbReference type="PATRIC" id="fig|1007676.4.peg.1233"/>
<keyword evidence="8" id="KW-0472">Membrane</keyword>
<dbReference type="SUPFAM" id="SSF49401">
    <property type="entry name" value="Bacterial adhesins"/>
    <property type="match status" value="2"/>
</dbReference>
<dbReference type="EMBL" id="CP012034">
    <property type="protein sequence ID" value="AKP67168.1"/>
    <property type="molecule type" value="Genomic_DNA"/>
</dbReference>
<dbReference type="Gene3D" id="2.60.40.740">
    <property type="match status" value="1"/>
</dbReference>
<evidence type="ECO:0000256" key="1">
    <source>
        <dbReference type="ARBA" id="ARBA00004168"/>
    </source>
</evidence>
<dbReference type="InterPro" id="IPR011252">
    <property type="entry name" value="Fibrogen-bd_dom1"/>
</dbReference>
<dbReference type="Gene3D" id="2.60.40.1280">
    <property type="match status" value="1"/>
</dbReference>
<organism evidence="12 13">
    <name type="scientific">Companilactobacillus ginsenosidimutans</name>
    <dbReference type="NCBI Taxonomy" id="1007676"/>
    <lineage>
        <taxon>Bacteria</taxon>
        <taxon>Bacillati</taxon>
        <taxon>Bacillota</taxon>
        <taxon>Bacilli</taxon>
        <taxon>Lactobacillales</taxon>
        <taxon>Lactobacillaceae</taxon>
        <taxon>Companilactobacillus</taxon>
    </lineage>
</organism>
<evidence type="ECO:0000256" key="7">
    <source>
        <dbReference type="SAM" id="MobiDB-lite"/>
    </source>
</evidence>
<evidence type="ECO:0000259" key="10">
    <source>
        <dbReference type="Pfam" id="PF17802"/>
    </source>
</evidence>
<evidence type="ECO:0000259" key="9">
    <source>
        <dbReference type="Pfam" id="PF00746"/>
    </source>
</evidence>
<dbReference type="NCBIfam" id="TIGR01167">
    <property type="entry name" value="LPXTG_anchor"/>
    <property type="match status" value="1"/>
</dbReference>